<accession>A0ABU4JUA5</accession>
<gene>
    <name evidence="4" type="ORF">P8V03_11275</name>
</gene>
<dbReference type="InterPro" id="IPR016181">
    <property type="entry name" value="Acyl_CoA_acyltransferase"/>
</dbReference>
<dbReference type="Pfam" id="PF13673">
    <property type="entry name" value="Acetyltransf_10"/>
    <property type="match status" value="1"/>
</dbReference>
<evidence type="ECO:0000259" key="3">
    <source>
        <dbReference type="PROSITE" id="PS51186"/>
    </source>
</evidence>
<feature type="domain" description="N-acetyltransferase" evidence="3">
    <location>
        <begin position="1"/>
        <end position="142"/>
    </location>
</feature>
<dbReference type="SUPFAM" id="SSF55729">
    <property type="entry name" value="Acyl-CoA N-acyltransferases (Nat)"/>
    <property type="match status" value="1"/>
</dbReference>
<dbReference type="PANTHER" id="PTHR43800:SF1">
    <property type="entry name" value="PEPTIDYL-LYSINE N-ACETYLTRANSFERASE YJAB"/>
    <property type="match status" value="1"/>
</dbReference>
<evidence type="ECO:0000256" key="1">
    <source>
        <dbReference type="ARBA" id="ARBA00022679"/>
    </source>
</evidence>
<protein>
    <submittedName>
        <fullName evidence="4">N-acetyltransferase</fullName>
        <ecNumber evidence="4">2.3.1.-</ecNumber>
    </submittedName>
</protein>
<dbReference type="Gene3D" id="3.40.630.30">
    <property type="match status" value="1"/>
</dbReference>
<dbReference type="GO" id="GO:0016746">
    <property type="term" value="F:acyltransferase activity"/>
    <property type="evidence" value="ECO:0007669"/>
    <property type="project" value="UniProtKB-KW"/>
</dbReference>
<reference evidence="4 5" key="1">
    <citation type="submission" date="2023-04" db="EMBL/GenBank/DDBJ databases">
        <title>Clostridium tannerae sp. nov., isolated from the fecal material of an alpaca.</title>
        <authorList>
            <person name="Miller S."/>
            <person name="Hendry M."/>
            <person name="King J."/>
            <person name="Sankaranarayanan K."/>
            <person name="Lawson P.A."/>
        </authorList>
    </citation>
    <scope>NUCLEOTIDE SEQUENCE [LARGE SCALE GENOMIC DNA]</scope>
    <source>
        <strain evidence="4 5">A1-XYC3</strain>
    </source>
</reference>
<comment type="caution">
    <text evidence="4">The sequence shown here is derived from an EMBL/GenBank/DDBJ whole genome shotgun (WGS) entry which is preliminary data.</text>
</comment>
<dbReference type="CDD" id="cd04301">
    <property type="entry name" value="NAT_SF"/>
    <property type="match status" value="1"/>
</dbReference>
<dbReference type="PANTHER" id="PTHR43800">
    <property type="entry name" value="PEPTIDYL-LYSINE N-ACETYLTRANSFERASE YJAB"/>
    <property type="match status" value="1"/>
</dbReference>
<dbReference type="RefSeq" id="WP_318798185.1">
    <property type="nucleotide sequence ID" value="NZ_JARUJP010000012.1"/>
</dbReference>
<dbReference type="EMBL" id="JARUJP010000012">
    <property type="protein sequence ID" value="MDW8801727.1"/>
    <property type="molecule type" value="Genomic_DNA"/>
</dbReference>
<dbReference type="Proteomes" id="UP001281656">
    <property type="component" value="Unassembled WGS sequence"/>
</dbReference>
<evidence type="ECO:0000313" key="5">
    <source>
        <dbReference type="Proteomes" id="UP001281656"/>
    </source>
</evidence>
<evidence type="ECO:0000256" key="2">
    <source>
        <dbReference type="ARBA" id="ARBA00023315"/>
    </source>
</evidence>
<dbReference type="EC" id="2.3.1.-" evidence="4"/>
<dbReference type="NCBIfam" id="NF007853">
    <property type="entry name" value="PRK10562.1"/>
    <property type="match status" value="1"/>
</dbReference>
<name>A0ABU4JUA5_9CLOT</name>
<sequence length="142" mass="16655">MIRELEVKDINKVMEVWKDATIEAHDFIDREYWLRKYNEVKDVYIPASKTFVYEENSHIKGFISILNNEFIGALFVDISSQGKGIGGQLIDFAKKRYSKLGLAVYKNNKKAAEFYKHKGFVLCEEKVDEDTNEKELIMKFQM</sequence>
<proteinExistence type="predicted"/>
<keyword evidence="2 4" id="KW-0012">Acyltransferase</keyword>
<organism evidence="4 5">
    <name type="scientific">Clostridium tanneri</name>
    <dbReference type="NCBI Taxonomy" id="3037988"/>
    <lineage>
        <taxon>Bacteria</taxon>
        <taxon>Bacillati</taxon>
        <taxon>Bacillota</taxon>
        <taxon>Clostridia</taxon>
        <taxon>Eubacteriales</taxon>
        <taxon>Clostridiaceae</taxon>
        <taxon>Clostridium</taxon>
    </lineage>
</organism>
<evidence type="ECO:0000313" key="4">
    <source>
        <dbReference type="EMBL" id="MDW8801727.1"/>
    </source>
</evidence>
<dbReference type="InterPro" id="IPR000182">
    <property type="entry name" value="GNAT_dom"/>
</dbReference>
<keyword evidence="5" id="KW-1185">Reference proteome</keyword>
<dbReference type="PROSITE" id="PS51186">
    <property type="entry name" value="GNAT"/>
    <property type="match status" value="1"/>
</dbReference>
<keyword evidence="1 4" id="KW-0808">Transferase</keyword>